<dbReference type="EMBL" id="CP116394">
    <property type="protein sequence ID" value="WCE46972.1"/>
    <property type="molecule type" value="Genomic_DNA"/>
</dbReference>
<proteinExistence type="predicted"/>
<gene>
    <name evidence="1" type="ORF">PIG85_04825</name>
</gene>
<evidence type="ECO:0000313" key="1">
    <source>
        <dbReference type="EMBL" id="WCE46972.1"/>
    </source>
</evidence>
<dbReference type="AlphaFoldDB" id="A0AB38XRM4"/>
<evidence type="ECO:0000313" key="2">
    <source>
        <dbReference type="Proteomes" id="UP001211044"/>
    </source>
</evidence>
<protein>
    <submittedName>
        <fullName evidence="1">Uncharacterized protein</fullName>
    </submittedName>
</protein>
<accession>A0AB38XRM4</accession>
<reference evidence="1" key="1">
    <citation type="submission" date="2023-01" db="EMBL/GenBank/DDBJ databases">
        <title>Comparative Genomic Analysis of the Clinically-Derived Winkia Strain NY0527 Provides Evidence into the Taxonomic Reassignment of Winkia neuii and Characterizes Their Virulence Traits.</title>
        <authorList>
            <person name="Cai X."/>
            <person name="Peng Y."/>
            <person name="Li M."/>
            <person name="Qiu Y."/>
            <person name="Wang Y."/>
            <person name="Xu L."/>
            <person name="Hou Q."/>
        </authorList>
    </citation>
    <scope>NUCLEOTIDE SEQUENCE</scope>
    <source>
        <strain evidence="1">NY0527</strain>
    </source>
</reference>
<dbReference type="Proteomes" id="UP001211044">
    <property type="component" value="Chromosome"/>
</dbReference>
<organism evidence="1 2">
    <name type="scientific">Winkia neuii subsp. anitrata</name>
    <dbReference type="NCBI Taxonomy" id="29318"/>
    <lineage>
        <taxon>Bacteria</taxon>
        <taxon>Bacillati</taxon>
        <taxon>Actinomycetota</taxon>
        <taxon>Actinomycetes</taxon>
        <taxon>Actinomycetales</taxon>
        <taxon>Actinomycetaceae</taxon>
        <taxon>Winkia</taxon>
    </lineage>
</organism>
<sequence length="46" mass="5033">MSDEEKGLPELTDALANLAELPLEEQVNLLKEIQTKLSEALTTVGH</sequence>
<name>A0AB38XRM4_9ACTO</name>
<dbReference type="KEGG" id="wne:PIG85_04825"/>
<dbReference type="RefSeq" id="WP_239181572.1">
    <property type="nucleotide sequence ID" value="NZ_CP116394.1"/>
</dbReference>